<dbReference type="InterPro" id="IPR008984">
    <property type="entry name" value="SMAD_FHA_dom_sf"/>
</dbReference>
<dbReference type="EMBL" id="CBTJ020000001">
    <property type="protein sequence ID" value="CDI00783.1"/>
    <property type="molecule type" value="Genomic_DNA"/>
</dbReference>
<reference evidence="1" key="1">
    <citation type="submission" date="2013-07" db="EMBL/GenBank/DDBJ databases">
        <authorList>
            <person name="McIlroy S."/>
        </authorList>
    </citation>
    <scope>NUCLEOTIDE SEQUENCE [LARGE SCALE GENOMIC DNA]</scope>
    <source>
        <strain evidence="1">Run_A_D11</strain>
    </source>
</reference>
<organism evidence="1 2">
    <name type="scientific">Candidatus Competibacter denitrificans Run_A_D11</name>
    <dbReference type="NCBI Taxonomy" id="1400863"/>
    <lineage>
        <taxon>Bacteria</taxon>
        <taxon>Pseudomonadati</taxon>
        <taxon>Pseudomonadota</taxon>
        <taxon>Gammaproteobacteria</taxon>
        <taxon>Candidatus Competibacteraceae</taxon>
        <taxon>Candidatus Competibacter</taxon>
    </lineage>
</organism>
<dbReference type="OrthoDB" id="370565at2"/>
<dbReference type="Gene3D" id="2.60.200.20">
    <property type="match status" value="1"/>
</dbReference>
<proteinExistence type="predicted"/>
<sequence length="176" mass="18881">MPLYRNLNSRNLNTGLVPPLVGEPTRRIARPEAAAKSCSKTSRLKGTSRAPLTGLSAAPAVSSGPIVGWLAVIAGPGRGQVLALHYGVNDIGRSDKSRVRLDFGDSAIMPDSHAAIIYTARSRRFYLQSLTAEVELNGQPAQESLELAGGAILQLAQTRLRFVPLCGADFDWRDDD</sequence>
<accession>W6MAJ8</accession>
<evidence type="ECO:0000313" key="1">
    <source>
        <dbReference type="EMBL" id="CDI00783.1"/>
    </source>
</evidence>
<keyword evidence="2" id="KW-1185">Reference proteome</keyword>
<protein>
    <recommendedName>
        <fullName evidence="3">FHA domain-containing protein</fullName>
    </recommendedName>
</protein>
<gene>
    <name evidence="1" type="ORF">BN873_10039</name>
</gene>
<comment type="caution">
    <text evidence="1">The sequence shown here is derived from an EMBL/GenBank/DDBJ whole genome shotgun (WGS) entry which is preliminary data.</text>
</comment>
<name>W6MAJ8_9GAMM</name>
<dbReference type="STRING" id="1400863.BN873_10039"/>
<reference evidence="1" key="2">
    <citation type="submission" date="2014-03" db="EMBL/GenBank/DDBJ databases">
        <title>Candidatus Competibacter-lineage genomes retrieved from metagenomes reveal functional metabolic diversity.</title>
        <authorList>
            <person name="McIlroy S.J."/>
            <person name="Albertsen M."/>
            <person name="Andresen E.K."/>
            <person name="Saunders A.M."/>
            <person name="Kristiansen R."/>
            <person name="Stokholm-Bjerregaard M."/>
            <person name="Nielsen K.L."/>
            <person name="Nielsen P.H."/>
        </authorList>
    </citation>
    <scope>NUCLEOTIDE SEQUENCE</scope>
    <source>
        <strain evidence="1">Run_A_D11</strain>
    </source>
</reference>
<dbReference type="RefSeq" id="WP_139031613.1">
    <property type="nucleotide sequence ID" value="NZ_CBTJ020000001.1"/>
</dbReference>
<evidence type="ECO:0008006" key="3">
    <source>
        <dbReference type="Google" id="ProtNLM"/>
    </source>
</evidence>
<dbReference type="Proteomes" id="UP000035760">
    <property type="component" value="Unassembled WGS sequence"/>
</dbReference>
<dbReference type="CDD" id="cd00060">
    <property type="entry name" value="FHA"/>
    <property type="match status" value="1"/>
</dbReference>
<dbReference type="SUPFAM" id="SSF49879">
    <property type="entry name" value="SMAD/FHA domain"/>
    <property type="match status" value="1"/>
</dbReference>
<dbReference type="AlphaFoldDB" id="W6MAJ8"/>
<evidence type="ECO:0000313" key="2">
    <source>
        <dbReference type="Proteomes" id="UP000035760"/>
    </source>
</evidence>